<evidence type="ECO:0000256" key="7">
    <source>
        <dbReference type="ARBA" id="ARBA00022553"/>
    </source>
</evidence>
<keyword evidence="8 19" id="KW-0808">Transferase</keyword>
<dbReference type="FunFam" id="1.10.510.10:FF:000624">
    <property type="entry name" value="Mitogen-activated protein kinase"/>
    <property type="match status" value="2"/>
</dbReference>
<keyword evidence="11 19" id="KW-0418">Kinase</keyword>
<name>A0A9D4MWR7_DREPO</name>
<dbReference type="GO" id="GO:0005524">
    <property type="term" value="F:ATP binding"/>
    <property type="evidence" value="ECO:0007669"/>
    <property type="project" value="UniProtKB-UniRule"/>
</dbReference>
<evidence type="ECO:0000256" key="10">
    <source>
        <dbReference type="ARBA" id="ARBA00022741"/>
    </source>
</evidence>
<dbReference type="Pfam" id="PF00069">
    <property type="entry name" value="Pkinase"/>
    <property type="match status" value="1"/>
</dbReference>
<comment type="subcellular location">
    <subcellularLocation>
        <location evidence="3">Cytoplasm</location>
        <location evidence="3">Cytoskeleton</location>
        <location evidence="3">Microtubule organizing center</location>
        <location evidence="3">Centrosome</location>
    </subcellularLocation>
    <subcellularLocation>
        <location evidence="2">Cytoplasm</location>
        <location evidence="2">Cytoskeleton</location>
        <location evidence="2">Spindle</location>
    </subcellularLocation>
</comment>
<evidence type="ECO:0000256" key="19">
    <source>
        <dbReference type="RuleBase" id="RU361165"/>
    </source>
</evidence>
<dbReference type="PANTHER" id="PTHR24055">
    <property type="entry name" value="MITOGEN-ACTIVATED PROTEIN KINASE"/>
    <property type="match status" value="1"/>
</dbReference>
<keyword evidence="6 18" id="KW-0723">Serine/threonine-protein kinase</keyword>
<dbReference type="GO" id="GO:0004707">
    <property type="term" value="F:MAP kinase activity"/>
    <property type="evidence" value="ECO:0007669"/>
    <property type="project" value="UniProtKB-EC"/>
</dbReference>
<dbReference type="PROSITE" id="PS00107">
    <property type="entry name" value="PROTEIN_KINASE_ATP"/>
    <property type="match status" value="1"/>
</dbReference>
<keyword evidence="7" id="KW-0597">Phosphoprotein</keyword>
<dbReference type="CDD" id="cd07849">
    <property type="entry name" value="STKc_ERK1_2_like"/>
    <property type="match status" value="1"/>
</dbReference>
<evidence type="ECO:0000256" key="8">
    <source>
        <dbReference type="ARBA" id="ARBA00022679"/>
    </source>
</evidence>
<evidence type="ECO:0000256" key="1">
    <source>
        <dbReference type="ARBA" id="ARBA00001946"/>
    </source>
</evidence>
<comment type="caution">
    <text evidence="21">The sequence shown here is derived from an EMBL/GenBank/DDBJ whole genome shotgun (WGS) entry which is preliminary data.</text>
</comment>
<evidence type="ECO:0000256" key="13">
    <source>
        <dbReference type="ARBA" id="ARBA00023212"/>
    </source>
</evidence>
<accession>A0A9D4MWR7</accession>
<evidence type="ECO:0000256" key="16">
    <source>
        <dbReference type="ARBA" id="ARBA00048312"/>
    </source>
</evidence>
<dbReference type="GO" id="GO:0005819">
    <property type="term" value="C:spindle"/>
    <property type="evidence" value="ECO:0007669"/>
    <property type="project" value="UniProtKB-SubCell"/>
</dbReference>
<dbReference type="EMBL" id="JAIWYP010000001">
    <property type="protein sequence ID" value="KAH3883778.1"/>
    <property type="molecule type" value="Genomic_DNA"/>
</dbReference>
<evidence type="ECO:0000259" key="20">
    <source>
        <dbReference type="PROSITE" id="PS50011"/>
    </source>
</evidence>
<dbReference type="GO" id="GO:0005813">
    <property type="term" value="C:centrosome"/>
    <property type="evidence" value="ECO:0007669"/>
    <property type="project" value="UniProtKB-SubCell"/>
</dbReference>
<evidence type="ECO:0000256" key="14">
    <source>
        <dbReference type="ARBA" id="ARBA00023306"/>
    </source>
</evidence>
<sequence>MAAEIKNPNQELVKGHVFEIGPRYTNLQYVGEGAYGMVVSALDNVTNSRVAVKKISPFEHQTYCQRTLREIKILTRFKHENIINIQDIIKANSLEEMKDVYIVQCLMETDMYKLLKTQTLSNDHVCYFLYQILRGLKYIHSANVLHRDLKPSNLLLNTTCDLKICDFGLARVADPDHDHTGFLTEYVATRWYRAPEIMLNSKGYTKSIDVWSVGCILAEMLSNRPLFPGKHYLDQLNFILSVIGSPTAEDLNCIFNEKARGYIQSLPQKARVPWTTIFKKASPKDLDQLNLILGVIGSPSQEDLKCIINEKARGYIQSLPYKPKVFWARSFPKADPKALDLLDKMLTFNPQRRITVEEALAHPYLEQYYDPADEPVAEEPFTFEMELDDLPKERLKEMIYEEVHTLIQKNKQAGVI</sequence>
<comment type="similarity">
    <text evidence="4">Belongs to the protein kinase superfamily. CMGC Ser/Thr protein kinase family. MAP kinase subfamily.</text>
</comment>
<dbReference type="GO" id="GO:0006915">
    <property type="term" value="P:apoptotic process"/>
    <property type="evidence" value="ECO:0007669"/>
    <property type="project" value="UniProtKB-KW"/>
</dbReference>
<dbReference type="SUPFAM" id="SSF56112">
    <property type="entry name" value="Protein kinase-like (PK-like)"/>
    <property type="match status" value="2"/>
</dbReference>
<evidence type="ECO:0000256" key="11">
    <source>
        <dbReference type="ARBA" id="ARBA00022777"/>
    </source>
</evidence>
<evidence type="ECO:0000256" key="17">
    <source>
        <dbReference type="PROSITE-ProRule" id="PRU10141"/>
    </source>
</evidence>
<reference evidence="21" key="2">
    <citation type="submission" date="2020-11" db="EMBL/GenBank/DDBJ databases">
        <authorList>
            <person name="McCartney M.A."/>
            <person name="Auch B."/>
            <person name="Kono T."/>
            <person name="Mallez S."/>
            <person name="Becker A."/>
            <person name="Gohl D.M."/>
            <person name="Silverstein K.A.T."/>
            <person name="Koren S."/>
            <person name="Bechman K.B."/>
            <person name="Herman A."/>
            <person name="Abrahante J.E."/>
            <person name="Garbe J."/>
        </authorList>
    </citation>
    <scope>NUCLEOTIDE SEQUENCE</scope>
    <source>
        <strain evidence="21">Duluth1</strain>
        <tissue evidence="21">Whole animal</tissue>
    </source>
</reference>
<dbReference type="FunFam" id="3.30.200.20:FF:000373">
    <property type="entry name" value="Mitogen-activated protein kinase 1"/>
    <property type="match status" value="1"/>
</dbReference>
<dbReference type="InterPro" id="IPR008271">
    <property type="entry name" value="Ser/Thr_kinase_AS"/>
</dbReference>
<evidence type="ECO:0000256" key="5">
    <source>
        <dbReference type="ARBA" id="ARBA00022490"/>
    </source>
</evidence>
<comment type="catalytic activity">
    <reaction evidence="16">
        <text>L-seryl-[protein] + ATP = O-phospho-L-seryl-[protein] + ADP + H(+)</text>
        <dbReference type="Rhea" id="RHEA:17989"/>
        <dbReference type="Rhea" id="RHEA-COMP:9863"/>
        <dbReference type="Rhea" id="RHEA-COMP:11604"/>
        <dbReference type="ChEBI" id="CHEBI:15378"/>
        <dbReference type="ChEBI" id="CHEBI:29999"/>
        <dbReference type="ChEBI" id="CHEBI:30616"/>
        <dbReference type="ChEBI" id="CHEBI:83421"/>
        <dbReference type="ChEBI" id="CHEBI:456216"/>
        <dbReference type="EC" id="2.7.11.24"/>
    </reaction>
</comment>
<dbReference type="InterPro" id="IPR017441">
    <property type="entry name" value="Protein_kinase_ATP_BS"/>
</dbReference>
<dbReference type="InterPro" id="IPR000719">
    <property type="entry name" value="Prot_kinase_dom"/>
</dbReference>
<dbReference type="InterPro" id="IPR050117">
    <property type="entry name" value="MAPK"/>
</dbReference>
<evidence type="ECO:0000256" key="2">
    <source>
        <dbReference type="ARBA" id="ARBA00004186"/>
    </source>
</evidence>
<dbReference type="Proteomes" id="UP000828390">
    <property type="component" value="Unassembled WGS sequence"/>
</dbReference>
<dbReference type="InterPro" id="IPR008349">
    <property type="entry name" value="MAPK_ERK1/2"/>
</dbReference>
<keyword evidence="19" id="KW-0460">Magnesium</keyword>
<dbReference type="PROSITE" id="PS50011">
    <property type="entry name" value="PROTEIN_KINASE_DOM"/>
    <property type="match status" value="1"/>
</dbReference>
<comment type="cofactor">
    <cofactor evidence="1 19">
        <name>Mg(2+)</name>
        <dbReference type="ChEBI" id="CHEBI:18420"/>
    </cofactor>
</comment>
<evidence type="ECO:0000256" key="15">
    <source>
        <dbReference type="ARBA" id="ARBA00047592"/>
    </source>
</evidence>
<dbReference type="AlphaFoldDB" id="A0A9D4MWR7"/>
<evidence type="ECO:0000256" key="12">
    <source>
        <dbReference type="ARBA" id="ARBA00022840"/>
    </source>
</evidence>
<comment type="activity regulation">
    <text evidence="19">Activated by threonine and tyrosine phosphorylation.</text>
</comment>
<dbReference type="PROSITE" id="PS01351">
    <property type="entry name" value="MAPK"/>
    <property type="match status" value="1"/>
</dbReference>
<keyword evidence="10 17" id="KW-0547">Nucleotide-binding</keyword>
<dbReference type="InterPro" id="IPR011009">
    <property type="entry name" value="Kinase-like_dom_sf"/>
</dbReference>
<gene>
    <name evidence="21" type="ORF">DPMN_007746</name>
</gene>
<organism evidence="21 22">
    <name type="scientific">Dreissena polymorpha</name>
    <name type="common">Zebra mussel</name>
    <name type="synonym">Mytilus polymorpha</name>
    <dbReference type="NCBI Taxonomy" id="45954"/>
    <lineage>
        <taxon>Eukaryota</taxon>
        <taxon>Metazoa</taxon>
        <taxon>Spiralia</taxon>
        <taxon>Lophotrochozoa</taxon>
        <taxon>Mollusca</taxon>
        <taxon>Bivalvia</taxon>
        <taxon>Autobranchia</taxon>
        <taxon>Heteroconchia</taxon>
        <taxon>Euheterodonta</taxon>
        <taxon>Imparidentia</taxon>
        <taxon>Neoheterodontei</taxon>
        <taxon>Myida</taxon>
        <taxon>Dreissenoidea</taxon>
        <taxon>Dreissenidae</taxon>
        <taxon>Dreissena</taxon>
    </lineage>
</organism>
<keyword evidence="13" id="KW-0206">Cytoskeleton</keyword>
<comment type="similarity">
    <text evidence="19">Belongs to the protein kinase superfamily. Ser/Thr protein kinase family. MAP kinase subfamily.</text>
</comment>
<evidence type="ECO:0000256" key="4">
    <source>
        <dbReference type="ARBA" id="ARBA00008832"/>
    </source>
</evidence>
<evidence type="ECO:0000313" key="22">
    <source>
        <dbReference type="Proteomes" id="UP000828390"/>
    </source>
</evidence>
<dbReference type="InterPro" id="IPR003527">
    <property type="entry name" value="MAP_kinase_CS"/>
</dbReference>
<evidence type="ECO:0000313" key="21">
    <source>
        <dbReference type="EMBL" id="KAH3883778.1"/>
    </source>
</evidence>
<protein>
    <recommendedName>
        <fullName evidence="19">Mitogen-activated protein kinase</fullName>
        <ecNumber evidence="19">2.7.11.24</ecNumber>
    </recommendedName>
</protein>
<keyword evidence="14" id="KW-0131">Cell cycle</keyword>
<evidence type="ECO:0000256" key="3">
    <source>
        <dbReference type="ARBA" id="ARBA00004300"/>
    </source>
</evidence>
<proteinExistence type="inferred from homology"/>
<keyword evidence="12 17" id="KW-0067">ATP-binding</keyword>
<comment type="catalytic activity">
    <reaction evidence="15 19">
        <text>L-threonyl-[protein] + ATP = O-phospho-L-threonyl-[protein] + ADP + H(+)</text>
        <dbReference type="Rhea" id="RHEA:46608"/>
        <dbReference type="Rhea" id="RHEA-COMP:11060"/>
        <dbReference type="Rhea" id="RHEA-COMP:11605"/>
        <dbReference type="ChEBI" id="CHEBI:15378"/>
        <dbReference type="ChEBI" id="CHEBI:30013"/>
        <dbReference type="ChEBI" id="CHEBI:30616"/>
        <dbReference type="ChEBI" id="CHEBI:61977"/>
        <dbReference type="ChEBI" id="CHEBI:456216"/>
        <dbReference type="EC" id="2.7.11.24"/>
    </reaction>
</comment>
<dbReference type="Gene3D" id="1.10.510.10">
    <property type="entry name" value="Transferase(Phosphotransferase) domain 1"/>
    <property type="match status" value="2"/>
</dbReference>
<dbReference type="PROSITE" id="PS00108">
    <property type="entry name" value="PROTEIN_KINASE_ST"/>
    <property type="match status" value="1"/>
</dbReference>
<evidence type="ECO:0000256" key="6">
    <source>
        <dbReference type="ARBA" id="ARBA00022527"/>
    </source>
</evidence>
<feature type="binding site" evidence="17">
    <location>
        <position position="54"/>
    </location>
    <ligand>
        <name>ATP</name>
        <dbReference type="ChEBI" id="CHEBI:30616"/>
    </ligand>
</feature>
<dbReference type="EC" id="2.7.11.24" evidence="19"/>
<keyword evidence="22" id="KW-1185">Reference proteome</keyword>
<evidence type="ECO:0000256" key="9">
    <source>
        <dbReference type="ARBA" id="ARBA00022703"/>
    </source>
</evidence>
<dbReference type="Gene3D" id="3.30.200.20">
    <property type="entry name" value="Phosphorylase Kinase, domain 1"/>
    <property type="match status" value="1"/>
</dbReference>
<evidence type="ECO:0000256" key="18">
    <source>
        <dbReference type="RuleBase" id="RU000304"/>
    </source>
</evidence>
<reference evidence="21" key="1">
    <citation type="journal article" date="2019" name="bioRxiv">
        <title>The Genome of the Zebra Mussel, Dreissena polymorpha: A Resource for Invasive Species Research.</title>
        <authorList>
            <person name="McCartney M.A."/>
            <person name="Auch B."/>
            <person name="Kono T."/>
            <person name="Mallez S."/>
            <person name="Zhang Y."/>
            <person name="Obille A."/>
            <person name="Becker A."/>
            <person name="Abrahante J.E."/>
            <person name="Garbe J."/>
            <person name="Badalamenti J.P."/>
            <person name="Herman A."/>
            <person name="Mangelson H."/>
            <person name="Liachko I."/>
            <person name="Sullivan S."/>
            <person name="Sone E.D."/>
            <person name="Koren S."/>
            <person name="Silverstein K.A.T."/>
            <person name="Beckman K.B."/>
            <person name="Gohl D.M."/>
        </authorList>
    </citation>
    <scope>NUCLEOTIDE SEQUENCE</scope>
    <source>
        <strain evidence="21">Duluth1</strain>
        <tissue evidence="21">Whole animal</tissue>
    </source>
</reference>
<dbReference type="PRINTS" id="PR01770">
    <property type="entry name" value="ERK1ERK2MAPK"/>
</dbReference>
<keyword evidence="5" id="KW-0963">Cytoplasm</keyword>
<feature type="domain" description="Protein kinase" evidence="20">
    <location>
        <begin position="24"/>
        <end position="365"/>
    </location>
</feature>
<dbReference type="SMART" id="SM00220">
    <property type="entry name" value="S_TKc"/>
    <property type="match status" value="1"/>
</dbReference>
<keyword evidence="9" id="KW-0053">Apoptosis</keyword>